<accession>A0A9D5CN08</accession>
<gene>
    <name evidence="1" type="ORF">J5N97_012017</name>
</gene>
<protein>
    <submittedName>
        <fullName evidence="1">Uncharacterized protein</fullName>
    </submittedName>
</protein>
<organism evidence="1 2">
    <name type="scientific">Dioscorea zingiberensis</name>
    <dbReference type="NCBI Taxonomy" id="325984"/>
    <lineage>
        <taxon>Eukaryota</taxon>
        <taxon>Viridiplantae</taxon>
        <taxon>Streptophyta</taxon>
        <taxon>Embryophyta</taxon>
        <taxon>Tracheophyta</taxon>
        <taxon>Spermatophyta</taxon>
        <taxon>Magnoliopsida</taxon>
        <taxon>Liliopsida</taxon>
        <taxon>Dioscoreales</taxon>
        <taxon>Dioscoreaceae</taxon>
        <taxon>Dioscorea</taxon>
    </lineage>
</organism>
<comment type="caution">
    <text evidence="1">The sequence shown here is derived from an EMBL/GenBank/DDBJ whole genome shotgun (WGS) entry which is preliminary data.</text>
</comment>
<name>A0A9D5CN08_9LILI</name>
<proteinExistence type="predicted"/>
<dbReference type="EMBL" id="JAGGNH010000003">
    <property type="protein sequence ID" value="KAJ0976543.1"/>
    <property type="molecule type" value="Genomic_DNA"/>
</dbReference>
<keyword evidence="2" id="KW-1185">Reference proteome</keyword>
<reference evidence="1" key="2">
    <citation type="journal article" date="2022" name="Hortic Res">
        <title>The genome of Dioscorea zingiberensis sheds light on the biosynthesis, origin and evolution of the medicinally important diosgenin saponins.</title>
        <authorList>
            <person name="Li Y."/>
            <person name="Tan C."/>
            <person name="Li Z."/>
            <person name="Guo J."/>
            <person name="Li S."/>
            <person name="Chen X."/>
            <person name="Wang C."/>
            <person name="Dai X."/>
            <person name="Yang H."/>
            <person name="Song W."/>
            <person name="Hou L."/>
            <person name="Xu J."/>
            <person name="Tong Z."/>
            <person name="Xu A."/>
            <person name="Yuan X."/>
            <person name="Wang W."/>
            <person name="Yang Q."/>
            <person name="Chen L."/>
            <person name="Sun Z."/>
            <person name="Wang K."/>
            <person name="Pan B."/>
            <person name="Chen J."/>
            <person name="Bao Y."/>
            <person name="Liu F."/>
            <person name="Qi X."/>
            <person name="Gang D.R."/>
            <person name="Wen J."/>
            <person name="Li J."/>
        </authorList>
    </citation>
    <scope>NUCLEOTIDE SEQUENCE</scope>
    <source>
        <strain evidence="1">Dzin_1.0</strain>
    </source>
</reference>
<dbReference type="OrthoDB" id="70161at2759"/>
<reference evidence="1" key="1">
    <citation type="submission" date="2021-03" db="EMBL/GenBank/DDBJ databases">
        <authorList>
            <person name="Li Z."/>
            <person name="Yang C."/>
        </authorList>
    </citation>
    <scope>NUCLEOTIDE SEQUENCE</scope>
    <source>
        <strain evidence="1">Dzin_1.0</strain>
        <tissue evidence="1">Leaf</tissue>
    </source>
</reference>
<dbReference type="Gene3D" id="3.30.900.10">
    <property type="entry name" value="HORMA domain"/>
    <property type="match status" value="1"/>
</dbReference>
<sequence length="146" mass="16778">MLDAIGVHREIGDRVLQQEYPHHSRLSIFFIVVVFVECSAGRGLVQSATQRKLAELEKVKQWRRSNAELLVVDVLVVSRKERHLQQERVVERWSIQHEIRKVGAIDMVAVSKKAYKKSIIVLRSPLRHRQDAPGLQALPGAQLFKQ</sequence>
<dbReference type="AlphaFoldDB" id="A0A9D5CN08"/>
<dbReference type="Proteomes" id="UP001085076">
    <property type="component" value="Miscellaneous, Linkage group lg03"/>
</dbReference>
<evidence type="ECO:0000313" key="1">
    <source>
        <dbReference type="EMBL" id="KAJ0976543.1"/>
    </source>
</evidence>
<dbReference type="InterPro" id="IPR036570">
    <property type="entry name" value="HORMA_dom_sf"/>
</dbReference>
<evidence type="ECO:0000313" key="2">
    <source>
        <dbReference type="Proteomes" id="UP001085076"/>
    </source>
</evidence>